<dbReference type="AlphaFoldDB" id="A0AAD5S6A9"/>
<evidence type="ECO:0000256" key="1">
    <source>
        <dbReference type="ARBA" id="ARBA00004186"/>
    </source>
</evidence>
<organism evidence="6 7">
    <name type="scientific">Rhizophlyctis rosea</name>
    <dbReference type="NCBI Taxonomy" id="64517"/>
    <lineage>
        <taxon>Eukaryota</taxon>
        <taxon>Fungi</taxon>
        <taxon>Fungi incertae sedis</taxon>
        <taxon>Chytridiomycota</taxon>
        <taxon>Chytridiomycota incertae sedis</taxon>
        <taxon>Chytridiomycetes</taxon>
        <taxon>Rhizophlyctidales</taxon>
        <taxon>Rhizophlyctidaceae</taxon>
        <taxon>Rhizophlyctis</taxon>
    </lineage>
</organism>
<keyword evidence="4" id="KW-0175">Coiled coil</keyword>
<sequence length="69" mass="7987">MRSLLGHANQNQKIERVAQLKEENLNLKKENMAMTRQIQDASRRIVNLEGKLESIRAFHPFPPIHGPSR</sequence>
<protein>
    <recommendedName>
        <fullName evidence="5">Hyaluronan-mediated motility receptor C-terminal domain-containing protein</fullName>
    </recommendedName>
</protein>
<dbReference type="Proteomes" id="UP001212841">
    <property type="component" value="Unassembled WGS sequence"/>
</dbReference>
<keyword evidence="7" id="KW-1185">Reference proteome</keyword>
<comment type="subcellular location">
    <subcellularLocation>
        <location evidence="1">Cytoplasm</location>
        <location evidence="1">Cytoskeleton</location>
        <location evidence="1">Spindle</location>
    </subcellularLocation>
</comment>
<evidence type="ECO:0000256" key="4">
    <source>
        <dbReference type="SAM" id="Coils"/>
    </source>
</evidence>
<evidence type="ECO:0000256" key="3">
    <source>
        <dbReference type="ARBA" id="ARBA00023212"/>
    </source>
</evidence>
<evidence type="ECO:0000259" key="5">
    <source>
        <dbReference type="Pfam" id="PF15908"/>
    </source>
</evidence>
<gene>
    <name evidence="6" type="ORF">HK097_001306</name>
</gene>
<dbReference type="EMBL" id="JADGJD010001254">
    <property type="protein sequence ID" value="KAJ3045046.1"/>
    <property type="molecule type" value="Genomic_DNA"/>
</dbReference>
<evidence type="ECO:0000256" key="2">
    <source>
        <dbReference type="ARBA" id="ARBA00022490"/>
    </source>
</evidence>
<evidence type="ECO:0000313" key="6">
    <source>
        <dbReference type="EMBL" id="KAJ3045046.1"/>
    </source>
</evidence>
<feature type="domain" description="Hyaluronan-mediated motility receptor C-terminal" evidence="5">
    <location>
        <begin position="3"/>
        <end position="63"/>
    </location>
</feature>
<dbReference type="GO" id="GO:0005819">
    <property type="term" value="C:spindle"/>
    <property type="evidence" value="ECO:0007669"/>
    <property type="project" value="UniProtKB-SubCell"/>
</dbReference>
<dbReference type="Pfam" id="PF15908">
    <property type="entry name" value="HMMR_C"/>
    <property type="match status" value="1"/>
</dbReference>
<accession>A0AAD5S6A9</accession>
<comment type="caution">
    <text evidence="6">The sequence shown here is derived from an EMBL/GenBank/DDBJ whole genome shotgun (WGS) entry which is preliminary data.</text>
</comment>
<dbReference type="InterPro" id="IPR031794">
    <property type="entry name" value="HMMR_C"/>
</dbReference>
<reference evidence="6" key="1">
    <citation type="submission" date="2020-05" db="EMBL/GenBank/DDBJ databases">
        <title>Phylogenomic resolution of chytrid fungi.</title>
        <authorList>
            <person name="Stajich J.E."/>
            <person name="Amses K."/>
            <person name="Simmons R."/>
            <person name="Seto K."/>
            <person name="Myers J."/>
            <person name="Bonds A."/>
            <person name="Quandt C.A."/>
            <person name="Barry K."/>
            <person name="Liu P."/>
            <person name="Grigoriev I."/>
            <person name="Longcore J.E."/>
            <person name="James T.Y."/>
        </authorList>
    </citation>
    <scope>NUCLEOTIDE SEQUENCE</scope>
    <source>
        <strain evidence="6">JEL0318</strain>
    </source>
</reference>
<feature type="coiled-coil region" evidence="4">
    <location>
        <begin position="10"/>
        <end position="51"/>
    </location>
</feature>
<keyword evidence="3" id="KW-0206">Cytoskeleton</keyword>
<keyword evidence="2" id="KW-0963">Cytoplasm</keyword>
<name>A0AAD5S6A9_9FUNG</name>
<proteinExistence type="predicted"/>
<evidence type="ECO:0000313" key="7">
    <source>
        <dbReference type="Proteomes" id="UP001212841"/>
    </source>
</evidence>